<dbReference type="Proteomes" id="UP000028990">
    <property type="component" value="Unassembled WGS sequence"/>
</dbReference>
<feature type="region of interest" description="Disordered" evidence="1">
    <location>
        <begin position="88"/>
        <end position="127"/>
    </location>
</feature>
<evidence type="ECO:0000313" key="3">
    <source>
        <dbReference type="Proteomes" id="UP000028990"/>
    </source>
</evidence>
<organism evidence="2 3">
    <name type="scientific">Fukomys damarensis</name>
    <name type="common">Damaraland mole rat</name>
    <name type="synonym">Cryptomys damarensis</name>
    <dbReference type="NCBI Taxonomy" id="885580"/>
    <lineage>
        <taxon>Eukaryota</taxon>
        <taxon>Metazoa</taxon>
        <taxon>Chordata</taxon>
        <taxon>Craniata</taxon>
        <taxon>Vertebrata</taxon>
        <taxon>Euteleostomi</taxon>
        <taxon>Mammalia</taxon>
        <taxon>Eutheria</taxon>
        <taxon>Euarchontoglires</taxon>
        <taxon>Glires</taxon>
        <taxon>Rodentia</taxon>
        <taxon>Hystricomorpha</taxon>
        <taxon>Bathyergidae</taxon>
        <taxon>Fukomys</taxon>
    </lineage>
</organism>
<dbReference type="EMBL" id="KN120802">
    <property type="protein sequence ID" value="KFO37546.1"/>
    <property type="molecule type" value="Genomic_DNA"/>
</dbReference>
<feature type="compositionally biased region" description="Polar residues" evidence="1">
    <location>
        <begin position="88"/>
        <end position="101"/>
    </location>
</feature>
<protein>
    <submittedName>
        <fullName evidence="2">Uncharacterized protein</fullName>
    </submittedName>
</protein>
<proteinExistence type="predicted"/>
<keyword evidence="3" id="KW-1185">Reference proteome</keyword>
<accession>A0A091EPD5</accession>
<evidence type="ECO:0000256" key="1">
    <source>
        <dbReference type="SAM" id="MobiDB-lite"/>
    </source>
</evidence>
<dbReference type="AlphaFoldDB" id="A0A091EPD5"/>
<evidence type="ECO:0000313" key="2">
    <source>
        <dbReference type="EMBL" id="KFO37546.1"/>
    </source>
</evidence>
<gene>
    <name evidence="2" type="ORF">H920_01031</name>
</gene>
<reference evidence="2 3" key="1">
    <citation type="submission" date="2013-11" db="EMBL/GenBank/DDBJ databases">
        <title>The Damaraland mole rat (Fukomys damarensis) genome and evolution of African mole rats.</title>
        <authorList>
            <person name="Gladyshev V.N."/>
            <person name="Fang X."/>
        </authorList>
    </citation>
    <scope>NUCLEOTIDE SEQUENCE [LARGE SCALE GENOMIC DNA]</scope>
    <source>
        <tissue evidence="2">Liver</tissue>
    </source>
</reference>
<sequence length="127" mass="13752">MRPLIRSSFLGQCFLLDPVAQLLCFPRSFPDIVTEQVPGNKADRDMLALAQAEGACPALLVVSKQFSQPFVGREAEFRAKQLSSVATENFQCGNDSPSTAGSRVRKVLPGEERQPGVPEPTPEHGAI</sequence>
<name>A0A091EPD5_FUKDA</name>